<evidence type="ECO:0000313" key="2">
    <source>
        <dbReference type="Proteomes" id="UP000199048"/>
    </source>
</evidence>
<keyword evidence="2" id="KW-1185">Reference proteome</keyword>
<gene>
    <name evidence="1" type="ORF">SAMN05192568_102112</name>
</gene>
<evidence type="ECO:0000313" key="1">
    <source>
        <dbReference type="EMBL" id="SFM15530.1"/>
    </source>
</evidence>
<dbReference type="EMBL" id="FOTK01000021">
    <property type="protein sequence ID" value="SFM15530.1"/>
    <property type="molecule type" value="Genomic_DNA"/>
</dbReference>
<protein>
    <submittedName>
        <fullName evidence="1">Uncharacterized protein</fullName>
    </submittedName>
</protein>
<dbReference type="AlphaFoldDB" id="A0A1I4NJK3"/>
<organism evidence="1 2">
    <name type="scientific">Methylobacterium pseudosasicola</name>
    <dbReference type="NCBI Taxonomy" id="582667"/>
    <lineage>
        <taxon>Bacteria</taxon>
        <taxon>Pseudomonadati</taxon>
        <taxon>Pseudomonadota</taxon>
        <taxon>Alphaproteobacteria</taxon>
        <taxon>Hyphomicrobiales</taxon>
        <taxon>Methylobacteriaceae</taxon>
        <taxon>Methylobacterium</taxon>
    </lineage>
</organism>
<dbReference type="Proteomes" id="UP000199048">
    <property type="component" value="Unassembled WGS sequence"/>
</dbReference>
<name>A0A1I4NJK3_9HYPH</name>
<proteinExistence type="predicted"/>
<sequence>MTRGDNDNLAPERSDRSAALDLVCRTIKAGDSPLQVDGSLGQVFATRWAYVFRALEIDGLAVIRRADDGRPLGANLTELGTFVGECLAAGDIVLLPGHGGIKVAGTPTQLRRRGRHDGPGPAIPVETPALILASAPLHYGADTVEGSATPVIVDRLASWADHPATRLRRRPVKPVSRAWEIFSDEGLSFGLVLETANGFEGLDSHGGPSLELSLSEAAWQVRVNC</sequence>
<reference evidence="2" key="1">
    <citation type="submission" date="2016-10" db="EMBL/GenBank/DDBJ databases">
        <authorList>
            <person name="Varghese N."/>
            <person name="Submissions S."/>
        </authorList>
    </citation>
    <scope>NUCLEOTIDE SEQUENCE [LARGE SCALE GENOMIC DNA]</scope>
    <source>
        <strain evidence="2">BL36</strain>
    </source>
</reference>
<accession>A0A1I4NJK3</accession>